<evidence type="ECO:0000313" key="1">
    <source>
        <dbReference type="EMBL" id="VAW84719.1"/>
    </source>
</evidence>
<dbReference type="InterPro" id="IPR002816">
    <property type="entry name" value="TraB/PrgY/GumN_fam"/>
</dbReference>
<dbReference type="InterPro" id="IPR047111">
    <property type="entry name" value="YbaP-like"/>
</dbReference>
<reference evidence="1" key="1">
    <citation type="submission" date="2018-06" db="EMBL/GenBank/DDBJ databases">
        <authorList>
            <person name="Zhirakovskaya E."/>
        </authorList>
    </citation>
    <scope>NUCLEOTIDE SEQUENCE</scope>
</reference>
<proteinExistence type="predicted"/>
<dbReference type="PANTHER" id="PTHR40590:SF1">
    <property type="entry name" value="CYTOPLASMIC PROTEIN"/>
    <property type="match status" value="1"/>
</dbReference>
<sequence length="298" mass="33278">MKTILAKTFFWGTMLWLILLSAVAFASNENETLLYNKGLLWSVSKGEAKNFVFGTIHSDDPRVLAVLDHVYPTFDAAKNFTLEMDLNPISGLMVAQAMLIDDGQTLSDLIGEDLYQKVLKIAVQHGLPKQAVNLLKPWAVMTVISVPKQQSDTFMDLILYEKAHQQNKKVVGLETPAEQIAVFDALELADQITLLQNAVTEYNNLADMFDRLIELYQARDLQAMLKMSDELAADSGERLADTLTQRLVISRNKIMVKRMLPLLTAGETFVAVGALHLPGKHGILQTLARKGYSIKRVF</sequence>
<accession>A0A3B0ZEP1</accession>
<dbReference type="EMBL" id="UOFO01000051">
    <property type="protein sequence ID" value="VAW84719.1"/>
    <property type="molecule type" value="Genomic_DNA"/>
</dbReference>
<protein>
    <recommendedName>
        <fullName evidence="2">TraB/GumN family protein</fullName>
    </recommendedName>
</protein>
<dbReference type="PANTHER" id="PTHR40590">
    <property type="entry name" value="CYTOPLASMIC PROTEIN-RELATED"/>
    <property type="match status" value="1"/>
</dbReference>
<organism evidence="1">
    <name type="scientific">hydrothermal vent metagenome</name>
    <dbReference type="NCBI Taxonomy" id="652676"/>
    <lineage>
        <taxon>unclassified sequences</taxon>
        <taxon>metagenomes</taxon>
        <taxon>ecological metagenomes</taxon>
    </lineage>
</organism>
<gene>
    <name evidence="1" type="ORF">MNBD_GAMMA16-2007</name>
</gene>
<dbReference type="CDD" id="cd14789">
    <property type="entry name" value="Tiki"/>
    <property type="match status" value="1"/>
</dbReference>
<evidence type="ECO:0008006" key="2">
    <source>
        <dbReference type="Google" id="ProtNLM"/>
    </source>
</evidence>
<name>A0A3B0ZEP1_9ZZZZ</name>
<dbReference type="AlphaFoldDB" id="A0A3B0ZEP1"/>
<dbReference type="Pfam" id="PF01963">
    <property type="entry name" value="TraB_PrgY_gumN"/>
    <property type="match status" value="1"/>
</dbReference>